<comment type="pathway">
    <text evidence="1 6">Cofactor biosynthesis; (R)-pantothenate biosynthesis; (R)-pantoate from 3-methyl-2-oxobutanoate: step 1/2.</text>
</comment>
<keyword evidence="4 6" id="KW-0808">Transferase</keyword>
<evidence type="ECO:0000313" key="8">
    <source>
        <dbReference type="Proteomes" id="UP001153076"/>
    </source>
</evidence>
<evidence type="ECO:0000256" key="4">
    <source>
        <dbReference type="ARBA" id="ARBA00022679"/>
    </source>
</evidence>
<evidence type="ECO:0000313" key="7">
    <source>
        <dbReference type="EMBL" id="KAJ8427362.1"/>
    </source>
</evidence>
<dbReference type="NCBIfam" id="TIGR00222">
    <property type="entry name" value="panB"/>
    <property type="match status" value="1"/>
</dbReference>
<evidence type="ECO:0000256" key="5">
    <source>
        <dbReference type="ARBA" id="ARBA00049172"/>
    </source>
</evidence>
<dbReference type="InterPro" id="IPR040442">
    <property type="entry name" value="Pyrv_kinase-like_dom_sf"/>
</dbReference>
<evidence type="ECO:0000256" key="6">
    <source>
        <dbReference type="RuleBase" id="RU362100"/>
    </source>
</evidence>
<evidence type="ECO:0000256" key="3">
    <source>
        <dbReference type="ARBA" id="ARBA00012618"/>
    </source>
</evidence>
<dbReference type="SUPFAM" id="SSF51621">
    <property type="entry name" value="Phosphoenolpyruvate/pyruvate domain"/>
    <property type="match status" value="1"/>
</dbReference>
<dbReference type="CDD" id="cd06557">
    <property type="entry name" value="KPHMT-like"/>
    <property type="match status" value="1"/>
</dbReference>
<proteinExistence type="inferred from homology"/>
<comment type="similarity">
    <text evidence="2 6">Belongs to the PanB family.</text>
</comment>
<gene>
    <name evidence="7" type="ORF">Cgig2_000491</name>
</gene>
<dbReference type="NCBIfam" id="NF001452">
    <property type="entry name" value="PRK00311.1"/>
    <property type="match status" value="1"/>
</dbReference>
<evidence type="ECO:0000256" key="2">
    <source>
        <dbReference type="ARBA" id="ARBA00008676"/>
    </source>
</evidence>
<dbReference type="PANTHER" id="PTHR20881:SF0">
    <property type="entry name" value="3-METHYL-2-OXOBUTANOATE HYDROXYMETHYLTRANSFERASE"/>
    <property type="match status" value="1"/>
</dbReference>
<comment type="caution">
    <text evidence="7">The sequence shown here is derived from an EMBL/GenBank/DDBJ whole genome shotgun (WGS) entry which is preliminary data.</text>
</comment>
<name>A0A9Q1GXQ8_9CARY</name>
<dbReference type="FunFam" id="3.20.20.60:FF:000003">
    <property type="entry name" value="3-methyl-2-oxobutanoate hydroxymethyltransferase"/>
    <property type="match status" value="1"/>
</dbReference>
<dbReference type="EMBL" id="JAKOGI010001152">
    <property type="protein sequence ID" value="KAJ8427362.1"/>
    <property type="molecule type" value="Genomic_DNA"/>
</dbReference>
<dbReference type="GO" id="GO:0015940">
    <property type="term" value="P:pantothenate biosynthetic process"/>
    <property type="evidence" value="ECO:0007669"/>
    <property type="project" value="UniProtKB-KW"/>
</dbReference>
<dbReference type="GO" id="GO:0003864">
    <property type="term" value="F:3-methyl-2-oxobutanoate hydroxymethyltransferase activity"/>
    <property type="evidence" value="ECO:0007669"/>
    <property type="project" value="UniProtKB-EC"/>
</dbReference>
<protein>
    <recommendedName>
        <fullName evidence="3 6">3-methyl-2-oxobutanoate hydroxymethyltransferase</fullName>
        <ecNumber evidence="3 6">2.1.2.11</ecNumber>
    </recommendedName>
</protein>
<dbReference type="GO" id="GO:0000287">
    <property type="term" value="F:magnesium ion binding"/>
    <property type="evidence" value="ECO:0007669"/>
    <property type="project" value="TreeGrafter"/>
</dbReference>
<evidence type="ECO:0000256" key="1">
    <source>
        <dbReference type="ARBA" id="ARBA00005033"/>
    </source>
</evidence>
<dbReference type="GO" id="GO:0005739">
    <property type="term" value="C:mitochondrion"/>
    <property type="evidence" value="ECO:0007669"/>
    <property type="project" value="TreeGrafter"/>
</dbReference>
<reference evidence="7" key="1">
    <citation type="submission" date="2022-04" db="EMBL/GenBank/DDBJ databases">
        <title>Carnegiea gigantea Genome sequencing and assembly v2.</title>
        <authorList>
            <person name="Copetti D."/>
            <person name="Sanderson M.J."/>
            <person name="Burquez A."/>
            <person name="Wojciechowski M.F."/>
        </authorList>
    </citation>
    <scope>NUCLEOTIDE SEQUENCE</scope>
    <source>
        <strain evidence="7">SGP5-SGP5p</strain>
        <tissue evidence="7">Aerial part</tissue>
    </source>
</reference>
<dbReference type="OrthoDB" id="425211at2759"/>
<dbReference type="PANTHER" id="PTHR20881">
    <property type="entry name" value="3-METHYL-2-OXOBUTANOATE HYDROXYMETHYLTRANSFERASE"/>
    <property type="match status" value="1"/>
</dbReference>
<dbReference type="HAMAP" id="MF_00156">
    <property type="entry name" value="PanB"/>
    <property type="match status" value="1"/>
</dbReference>
<dbReference type="EC" id="2.1.2.11" evidence="3 6"/>
<dbReference type="Pfam" id="PF02548">
    <property type="entry name" value="Pantoate_transf"/>
    <property type="match status" value="1"/>
</dbReference>
<dbReference type="Proteomes" id="UP001153076">
    <property type="component" value="Unassembled WGS sequence"/>
</dbReference>
<keyword evidence="8" id="KW-1185">Reference proteome</keyword>
<dbReference type="InterPro" id="IPR003700">
    <property type="entry name" value="Pantoate_hydroxy_MeTrfase"/>
</dbReference>
<dbReference type="AlphaFoldDB" id="A0A9Q1GXQ8"/>
<organism evidence="7 8">
    <name type="scientific">Carnegiea gigantea</name>
    <dbReference type="NCBI Taxonomy" id="171969"/>
    <lineage>
        <taxon>Eukaryota</taxon>
        <taxon>Viridiplantae</taxon>
        <taxon>Streptophyta</taxon>
        <taxon>Embryophyta</taxon>
        <taxon>Tracheophyta</taxon>
        <taxon>Spermatophyta</taxon>
        <taxon>Magnoliopsida</taxon>
        <taxon>eudicotyledons</taxon>
        <taxon>Gunneridae</taxon>
        <taxon>Pentapetalae</taxon>
        <taxon>Caryophyllales</taxon>
        <taxon>Cactineae</taxon>
        <taxon>Cactaceae</taxon>
        <taxon>Cactoideae</taxon>
        <taxon>Echinocereeae</taxon>
        <taxon>Carnegiea</taxon>
    </lineage>
</organism>
<dbReference type="Gene3D" id="3.20.20.60">
    <property type="entry name" value="Phosphoenolpyruvate-binding domains"/>
    <property type="match status" value="1"/>
</dbReference>
<comment type="catalytic activity">
    <reaction evidence="5 6">
        <text>(6R)-5,10-methylene-5,6,7,8-tetrahydrofolate + 3-methyl-2-oxobutanoate + H2O = 2-dehydropantoate + (6S)-5,6,7,8-tetrahydrofolate</text>
        <dbReference type="Rhea" id="RHEA:11824"/>
        <dbReference type="ChEBI" id="CHEBI:11561"/>
        <dbReference type="ChEBI" id="CHEBI:11851"/>
        <dbReference type="ChEBI" id="CHEBI:15377"/>
        <dbReference type="ChEBI" id="CHEBI:15636"/>
        <dbReference type="ChEBI" id="CHEBI:57453"/>
        <dbReference type="EC" id="2.1.2.11"/>
    </reaction>
</comment>
<keyword evidence="6" id="KW-0566">Pantothenate biosynthesis</keyword>
<comment type="function">
    <text evidence="6">Catalyzes the reversible reaction in which hydroxymethyl group from 5,10-methylenetetrahydrofolate is transferred onto alpha-ketoisovalerate to form ketopantoate.</text>
</comment>
<dbReference type="InterPro" id="IPR015813">
    <property type="entry name" value="Pyrv/PenolPyrv_kinase-like_dom"/>
</dbReference>
<accession>A0A9Q1GXQ8</accession>
<sequence length="395" mass="42416">MALFRTLSKCGAFLRRTPRLLWRRAAMSNVPENTLYGCPKPQNPGQRVTLAHLRQKHRNGEPITMVTAYDYSSSVHLDTAGIDICLVGDSAAMVVHGYDTTLPITLDEMLVHCRAVARGAKCPLLVGDLPFGTYESSTMQAVDTSVRVLKEGGMDAIKLEGGSPSRITAAKAIVEAGIAVMGHVGLTPQAISLLGGFRPQGRNVCSALKVVESALSLQEAGCFSVVLECVPAPVAAAATSALSIPTIGIGAGPFCSGQVLVYHDLLGMLHHPHHAKVQYSVSLSSLPSYAIDPQLQVMPKFCKQYAHVGDVINKALLDYKEDVTNGSFPSPLHSPYKISKSEVDDINTGGNFASEDGDLRARFRVKRVMKRDNEVMVSKSGLRHRKPLADDMLGG</sequence>